<dbReference type="RefSeq" id="WP_252665479.1">
    <property type="nucleotide sequence ID" value="NZ_CP098612.1"/>
</dbReference>
<gene>
    <name evidence="2" type="ORF">NEA10_20530</name>
</gene>
<evidence type="ECO:0000313" key="3">
    <source>
        <dbReference type="Proteomes" id="UP001056708"/>
    </source>
</evidence>
<evidence type="ECO:0000256" key="1">
    <source>
        <dbReference type="SAM" id="MobiDB-lite"/>
    </source>
</evidence>
<reference evidence="2" key="1">
    <citation type="submission" date="2022-06" db="EMBL/GenBank/DDBJ databases">
        <title>Genome sequence of Phormidium yuhuli AB48 isolated from an industrial photobioreactor environment.</title>
        <authorList>
            <person name="Qiu Y."/>
            <person name="Noonan A.J.C."/>
            <person name="Dofher K."/>
            <person name="Koch M."/>
            <person name="Kieft B."/>
            <person name="Lin X."/>
            <person name="Ziels R.M."/>
            <person name="Hallam S.J."/>
        </authorList>
    </citation>
    <scope>NUCLEOTIDE SEQUENCE</scope>
    <source>
        <strain evidence="2">AB48</strain>
        <plasmid evidence="2">unnamed</plasmid>
    </source>
</reference>
<feature type="region of interest" description="Disordered" evidence="1">
    <location>
        <begin position="1"/>
        <end position="64"/>
    </location>
</feature>
<dbReference type="Proteomes" id="UP001056708">
    <property type="component" value="Plasmid unnamed"/>
</dbReference>
<sequence>MSNNIQPLKDWWGDRPARPPGSILPQYQSMNLGGNPGGKLSNQQVLSQASLSLPFPRKGTETLQ</sequence>
<organism evidence="2 3">
    <name type="scientific">Phormidium yuhuli AB48</name>
    <dbReference type="NCBI Taxonomy" id="2940671"/>
    <lineage>
        <taxon>Bacteria</taxon>
        <taxon>Bacillati</taxon>
        <taxon>Cyanobacteriota</taxon>
        <taxon>Cyanophyceae</taxon>
        <taxon>Oscillatoriophycideae</taxon>
        <taxon>Oscillatoriales</taxon>
        <taxon>Oscillatoriaceae</taxon>
        <taxon>Phormidium</taxon>
        <taxon>Phormidium yuhuli</taxon>
    </lineage>
</organism>
<feature type="compositionally biased region" description="Polar residues" evidence="1">
    <location>
        <begin position="40"/>
        <end position="51"/>
    </location>
</feature>
<evidence type="ECO:0000313" key="2">
    <source>
        <dbReference type="EMBL" id="USR93294.1"/>
    </source>
</evidence>
<accession>A0ABY5AYJ2</accession>
<protein>
    <submittedName>
        <fullName evidence="2">Uncharacterized protein</fullName>
    </submittedName>
</protein>
<keyword evidence="3" id="KW-1185">Reference proteome</keyword>
<proteinExistence type="predicted"/>
<name>A0ABY5AYJ2_9CYAN</name>
<keyword evidence="2" id="KW-0614">Plasmid</keyword>
<geneLocation type="plasmid" evidence="2 3">
    <name>unnamed</name>
</geneLocation>
<dbReference type="EMBL" id="CP098612">
    <property type="protein sequence ID" value="USR93294.1"/>
    <property type="molecule type" value="Genomic_DNA"/>
</dbReference>